<dbReference type="FunFam" id="1.10.510.10:FF:000235">
    <property type="entry name" value="Serine/threonine-protein kinase ark1"/>
    <property type="match status" value="1"/>
</dbReference>
<evidence type="ECO:0000256" key="5">
    <source>
        <dbReference type="ARBA" id="ARBA00022840"/>
    </source>
</evidence>
<keyword evidence="2 13" id="KW-0808">Transferase</keyword>
<protein>
    <recommendedName>
        <fullName evidence="13">Aurora kinase</fullName>
        <ecNumber evidence="13">2.7.11.1</ecNumber>
    </recommendedName>
</protein>
<organism evidence="16">
    <name type="scientific">Guillardia theta (strain CCMP2712)</name>
    <name type="common">Cryptophyte</name>
    <dbReference type="NCBI Taxonomy" id="905079"/>
    <lineage>
        <taxon>Eukaryota</taxon>
        <taxon>Cryptophyceae</taxon>
        <taxon>Pyrenomonadales</taxon>
        <taxon>Geminigeraceae</taxon>
        <taxon>Guillardia</taxon>
    </lineage>
</organism>
<dbReference type="GeneID" id="17296319"/>
<evidence type="ECO:0000256" key="12">
    <source>
        <dbReference type="RuleBase" id="RU000304"/>
    </source>
</evidence>
<dbReference type="InterPro" id="IPR011009">
    <property type="entry name" value="Kinase-like_dom_sf"/>
</dbReference>
<feature type="cross-link" description="Glycyl lysine isopeptide (Lys-Gly) (interchain with G-Cter in SUMO2)" evidence="10">
    <location>
        <position position="173"/>
    </location>
</feature>
<evidence type="ECO:0000256" key="14">
    <source>
        <dbReference type="SAM" id="MobiDB-lite"/>
    </source>
</evidence>
<dbReference type="InterPro" id="IPR000719">
    <property type="entry name" value="Prot_kinase_dom"/>
</dbReference>
<dbReference type="EnsemblProtists" id="EKX39637">
    <property type="protein sequence ID" value="EKX39637"/>
    <property type="gene ID" value="GUITHDRAFT_76267"/>
</dbReference>
<dbReference type="GO" id="GO:0005524">
    <property type="term" value="F:ATP binding"/>
    <property type="evidence" value="ECO:0007669"/>
    <property type="project" value="UniProtKB-UniRule"/>
</dbReference>
<gene>
    <name evidence="16" type="ORF">GUITHDRAFT_76267</name>
</gene>
<feature type="region of interest" description="Disordered" evidence="14">
    <location>
        <begin position="1"/>
        <end position="37"/>
    </location>
</feature>
<dbReference type="AlphaFoldDB" id="L1IU42"/>
<keyword evidence="4 13" id="KW-0418">Kinase</keyword>
<dbReference type="Pfam" id="PF00069">
    <property type="entry name" value="Pkinase"/>
    <property type="match status" value="1"/>
</dbReference>
<feature type="binding site" evidence="9">
    <location>
        <begin position="175"/>
        <end position="176"/>
    </location>
    <ligand>
        <name>ATP</name>
        <dbReference type="ChEBI" id="CHEBI:30616"/>
    </ligand>
</feature>
<dbReference type="CDD" id="cd14007">
    <property type="entry name" value="STKc_Aurora"/>
    <property type="match status" value="1"/>
</dbReference>
<dbReference type="eggNOG" id="KOG0580">
    <property type="taxonomic scope" value="Eukaryota"/>
</dbReference>
<feature type="binding site" evidence="9">
    <location>
        <position position="58"/>
    </location>
    <ligand>
        <name>ATP</name>
        <dbReference type="ChEBI" id="CHEBI:30616"/>
    </ligand>
</feature>
<dbReference type="HOGENOM" id="CLU_000288_63_0_1"/>
<feature type="binding site" evidence="9 11">
    <location>
        <position position="77"/>
    </location>
    <ligand>
        <name>ATP</name>
        <dbReference type="ChEBI" id="CHEBI:30616"/>
    </ligand>
</feature>
<reference evidence="18" key="2">
    <citation type="submission" date="2012-11" db="EMBL/GenBank/DDBJ databases">
        <authorList>
            <person name="Kuo A."/>
            <person name="Curtis B.A."/>
            <person name="Tanifuji G."/>
            <person name="Burki F."/>
            <person name="Gruber A."/>
            <person name="Irimia M."/>
            <person name="Maruyama S."/>
            <person name="Arias M.C."/>
            <person name="Ball S.G."/>
            <person name="Gile G.H."/>
            <person name="Hirakawa Y."/>
            <person name="Hopkins J.F."/>
            <person name="Rensing S.A."/>
            <person name="Schmutz J."/>
            <person name="Symeonidi A."/>
            <person name="Elias M."/>
            <person name="Eveleigh R.J."/>
            <person name="Herman E.K."/>
            <person name="Klute M.J."/>
            <person name="Nakayama T."/>
            <person name="Obornik M."/>
            <person name="Reyes-Prieto A."/>
            <person name="Armbrust E.V."/>
            <person name="Aves S.J."/>
            <person name="Beiko R.G."/>
            <person name="Coutinho P."/>
            <person name="Dacks J.B."/>
            <person name="Durnford D.G."/>
            <person name="Fast N.M."/>
            <person name="Green B.R."/>
            <person name="Grisdale C."/>
            <person name="Hempe F."/>
            <person name="Henrissat B."/>
            <person name="Hoppner M.P."/>
            <person name="Ishida K.-I."/>
            <person name="Kim E."/>
            <person name="Koreny L."/>
            <person name="Kroth P.G."/>
            <person name="Liu Y."/>
            <person name="Malik S.-B."/>
            <person name="Maier U.G."/>
            <person name="McRose D."/>
            <person name="Mock T."/>
            <person name="Neilson J.A."/>
            <person name="Onodera N.T."/>
            <person name="Poole A.M."/>
            <person name="Pritham E.J."/>
            <person name="Richards T.A."/>
            <person name="Rocap G."/>
            <person name="Roy S.W."/>
            <person name="Sarai C."/>
            <person name="Schaack S."/>
            <person name="Shirato S."/>
            <person name="Slamovits C.H."/>
            <person name="Spencer D.F."/>
            <person name="Suzuki S."/>
            <person name="Worden A.Z."/>
            <person name="Zauner S."/>
            <person name="Barry K."/>
            <person name="Bell C."/>
            <person name="Bharti A.K."/>
            <person name="Crow J.A."/>
            <person name="Grimwood J."/>
            <person name="Kramer R."/>
            <person name="Lindquist E."/>
            <person name="Lucas S."/>
            <person name="Salamov A."/>
            <person name="McFadden G.I."/>
            <person name="Lane C.E."/>
            <person name="Keeling P.J."/>
            <person name="Gray M.W."/>
            <person name="Grigoriev I.V."/>
            <person name="Archibald J.M."/>
        </authorList>
    </citation>
    <scope>NUCLEOTIDE SEQUENCE</scope>
    <source>
        <strain evidence="18">CCMP2712</strain>
    </source>
</reference>
<dbReference type="OMA" id="ESRFPEW"/>
<dbReference type="Gene3D" id="3.30.200.20">
    <property type="entry name" value="Phosphorylase Kinase, domain 1"/>
    <property type="match status" value="1"/>
</dbReference>
<evidence type="ECO:0000256" key="8">
    <source>
        <dbReference type="PIRSR" id="PIRSR630616-1"/>
    </source>
</evidence>
<name>L1IU42_GUITC</name>
<dbReference type="KEGG" id="gtt:GUITHDRAFT_76267"/>
<proteinExistence type="inferred from homology"/>
<reference evidence="17" key="3">
    <citation type="submission" date="2016-03" db="UniProtKB">
        <authorList>
            <consortium name="EnsemblProtists"/>
        </authorList>
    </citation>
    <scope>IDENTIFICATION</scope>
</reference>
<dbReference type="OrthoDB" id="377346at2759"/>
<dbReference type="Gene3D" id="1.10.510.10">
    <property type="entry name" value="Transferase(Phosphotransferase) domain 1"/>
    <property type="match status" value="1"/>
</dbReference>
<evidence type="ECO:0000256" key="2">
    <source>
        <dbReference type="ARBA" id="ARBA00022679"/>
    </source>
</evidence>
<evidence type="ECO:0000256" key="11">
    <source>
        <dbReference type="PROSITE-ProRule" id="PRU10141"/>
    </source>
</evidence>
<feature type="binding site" evidence="9">
    <location>
        <position position="189"/>
    </location>
    <ligand>
        <name>ATP</name>
        <dbReference type="ChEBI" id="CHEBI:30616"/>
    </ligand>
</feature>
<feature type="compositionally biased region" description="Polar residues" evidence="14">
    <location>
        <begin position="14"/>
        <end position="37"/>
    </location>
</feature>
<keyword evidence="1 12" id="KW-0723">Serine/threonine-protein kinase</keyword>
<dbReference type="STRING" id="905079.L1IU42"/>
<comment type="similarity">
    <text evidence="13">Belongs to the protein kinase superfamily. Ser/Thr protein kinase family. Aurora subfamily.</text>
</comment>
<dbReference type="EMBL" id="JH993038">
    <property type="protein sequence ID" value="EKX39637.1"/>
    <property type="molecule type" value="Genomic_DNA"/>
</dbReference>
<evidence type="ECO:0000256" key="10">
    <source>
        <dbReference type="PIRSR" id="PIRSR630616-3"/>
    </source>
</evidence>
<evidence type="ECO:0000256" key="9">
    <source>
        <dbReference type="PIRSR" id="PIRSR630616-2"/>
    </source>
</evidence>
<evidence type="ECO:0000313" key="17">
    <source>
        <dbReference type="EnsemblProtists" id="EKX39637"/>
    </source>
</evidence>
<dbReference type="PANTHER" id="PTHR24350">
    <property type="entry name" value="SERINE/THREONINE-PROTEIN KINASE IAL-RELATED"/>
    <property type="match status" value="1"/>
</dbReference>
<evidence type="ECO:0000256" key="1">
    <source>
        <dbReference type="ARBA" id="ARBA00022527"/>
    </source>
</evidence>
<evidence type="ECO:0000256" key="13">
    <source>
        <dbReference type="RuleBase" id="RU367134"/>
    </source>
</evidence>
<evidence type="ECO:0000313" key="16">
    <source>
        <dbReference type="EMBL" id="EKX39637.1"/>
    </source>
</evidence>
<comment type="catalytic activity">
    <reaction evidence="6 13">
        <text>L-threonyl-[protein] + ATP = O-phospho-L-threonyl-[protein] + ADP + H(+)</text>
        <dbReference type="Rhea" id="RHEA:46608"/>
        <dbReference type="Rhea" id="RHEA-COMP:11060"/>
        <dbReference type="Rhea" id="RHEA-COMP:11605"/>
        <dbReference type="ChEBI" id="CHEBI:15378"/>
        <dbReference type="ChEBI" id="CHEBI:30013"/>
        <dbReference type="ChEBI" id="CHEBI:30616"/>
        <dbReference type="ChEBI" id="CHEBI:61977"/>
        <dbReference type="ChEBI" id="CHEBI:456216"/>
        <dbReference type="EC" id="2.7.11.1"/>
    </reaction>
</comment>
<evidence type="ECO:0000256" key="3">
    <source>
        <dbReference type="ARBA" id="ARBA00022741"/>
    </source>
</evidence>
<feature type="binding site" evidence="9">
    <location>
        <begin position="126"/>
        <end position="128"/>
    </location>
    <ligand>
        <name>ATP</name>
        <dbReference type="ChEBI" id="CHEBI:30616"/>
    </ligand>
</feature>
<keyword evidence="3 9" id="KW-0547">Nucleotide-binding</keyword>
<sequence>MQAGKGVVRPGTAPGSSGHSESRGQDQGTERNQSARQGNVKTWELSDFDIGKPLGRGKFGNVYLAREKKTQFIVALKVLFKSQLAKAGVEHQLRREIEIQSHLRHTNILRLYGYFYDQSRVYLILEFAARGELYKELQKMKRFPEERAAYYIGSLAASLAYCHEKNVIHRDIKPENLLVDSKGEVKIADFGWSVHAPSSKRHTLCGTLDYLPPEMVEGQAHDKNVDIWSLGVLCYEFLVGNPPFEAQGHSETYRRIAKVDLKFPSYVSAGAKDLISKLLVKDPKARLSLKQVMQHPWIKLGDAYKAQLDRENEGRFANLHL</sequence>
<dbReference type="InterPro" id="IPR008271">
    <property type="entry name" value="Ser/Thr_kinase_AS"/>
</dbReference>
<feature type="active site" description="Proton acceptor" evidence="8">
    <location>
        <position position="171"/>
    </location>
</feature>
<dbReference type="PROSITE" id="PS50011">
    <property type="entry name" value="PROTEIN_KINASE_DOM"/>
    <property type="match status" value="1"/>
</dbReference>
<keyword evidence="18" id="KW-1185">Reference proteome</keyword>
<dbReference type="SMART" id="SM00220">
    <property type="entry name" value="S_TKc"/>
    <property type="match status" value="1"/>
</dbReference>
<comment type="catalytic activity">
    <reaction evidence="7 13">
        <text>L-seryl-[protein] + ATP = O-phospho-L-seryl-[protein] + ADP + H(+)</text>
        <dbReference type="Rhea" id="RHEA:17989"/>
        <dbReference type="Rhea" id="RHEA-COMP:9863"/>
        <dbReference type="Rhea" id="RHEA-COMP:11604"/>
        <dbReference type="ChEBI" id="CHEBI:15378"/>
        <dbReference type="ChEBI" id="CHEBI:29999"/>
        <dbReference type="ChEBI" id="CHEBI:30616"/>
        <dbReference type="ChEBI" id="CHEBI:83421"/>
        <dbReference type="ChEBI" id="CHEBI:456216"/>
        <dbReference type="EC" id="2.7.11.1"/>
    </reaction>
</comment>
<dbReference type="PROSITE" id="PS00108">
    <property type="entry name" value="PROTEIN_KINASE_ST"/>
    <property type="match status" value="1"/>
</dbReference>
<dbReference type="PaxDb" id="55529-EKX39637"/>
<accession>L1IU42</accession>
<evidence type="ECO:0000259" key="15">
    <source>
        <dbReference type="PROSITE" id="PS50011"/>
    </source>
</evidence>
<dbReference type="RefSeq" id="XP_005826617.1">
    <property type="nucleotide sequence ID" value="XM_005826560.1"/>
</dbReference>
<evidence type="ECO:0000256" key="4">
    <source>
        <dbReference type="ARBA" id="ARBA00022777"/>
    </source>
</evidence>
<reference evidence="16 18" key="1">
    <citation type="journal article" date="2012" name="Nature">
        <title>Algal genomes reveal evolutionary mosaicism and the fate of nucleomorphs.</title>
        <authorList>
            <consortium name="DOE Joint Genome Institute"/>
            <person name="Curtis B.A."/>
            <person name="Tanifuji G."/>
            <person name="Burki F."/>
            <person name="Gruber A."/>
            <person name="Irimia M."/>
            <person name="Maruyama S."/>
            <person name="Arias M.C."/>
            <person name="Ball S.G."/>
            <person name="Gile G.H."/>
            <person name="Hirakawa Y."/>
            <person name="Hopkins J.F."/>
            <person name="Kuo A."/>
            <person name="Rensing S.A."/>
            <person name="Schmutz J."/>
            <person name="Symeonidi A."/>
            <person name="Elias M."/>
            <person name="Eveleigh R.J."/>
            <person name="Herman E.K."/>
            <person name="Klute M.J."/>
            <person name="Nakayama T."/>
            <person name="Obornik M."/>
            <person name="Reyes-Prieto A."/>
            <person name="Armbrust E.V."/>
            <person name="Aves S.J."/>
            <person name="Beiko R.G."/>
            <person name="Coutinho P."/>
            <person name="Dacks J.B."/>
            <person name="Durnford D.G."/>
            <person name="Fast N.M."/>
            <person name="Green B.R."/>
            <person name="Grisdale C.J."/>
            <person name="Hempel F."/>
            <person name="Henrissat B."/>
            <person name="Hoppner M.P."/>
            <person name="Ishida K."/>
            <person name="Kim E."/>
            <person name="Koreny L."/>
            <person name="Kroth P.G."/>
            <person name="Liu Y."/>
            <person name="Malik S.B."/>
            <person name="Maier U.G."/>
            <person name="McRose D."/>
            <person name="Mock T."/>
            <person name="Neilson J.A."/>
            <person name="Onodera N.T."/>
            <person name="Poole A.M."/>
            <person name="Pritham E.J."/>
            <person name="Richards T.A."/>
            <person name="Rocap G."/>
            <person name="Roy S.W."/>
            <person name="Sarai C."/>
            <person name="Schaack S."/>
            <person name="Shirato S."/>
            <person name="Slamovits C.H."/>
            <person name="Spencer D.F."/>
            <person name="Suzuki S."/>
            <person name="Worden A.Z."/>
            <person name="Zauner S."/>
            <person name="Barry K."/>
            <person name="Bell C."/>
            <person name="Bharti A.K."/>
            <person name="Crow J.A."/>
            <person name="Grimwood J."/>
            <person name="Kramer R."/>
            <person name="Lindquist E."/>
            <person name="Lucas S."/>
            <person name="Salamov A."/>
            <person name="McFadden G.I."/>
            <person name="Lane C.E."/>
            <person name="Keeling P.J."/>
            <person name="Gray M.W."/>
            <person name="Grigoriev I.V."/>
            <person name="Archibald J.M."/>
        </authorList>
    </citation>
    <scope>NUCLEOTIDE SEQUENCE</scope>
    <source>
        <strain evidence="16 18">CCMP2712</strain>
    </source>
</reference>
<evidence type="ECO:0000256" key="6">
    <source>
        <dbReference type="ARBA" id="ARBA00047899"/>
    </source>
</evidence>
<dbReference type="InterPro" id="IPR017441">
    <property type="entry name" value="Protein_kinase_ATP_BS"/>
</dbReference>
<dbReference type="FunFam" id="3.30.200.20:FF:000042">
    <property type="entry name" value="Aurora kinase A"/>
    <property type="match status" value="1"/>
</dbReference>
<dbReference type="PROSITE" id="PS00107">
    <property type="entry name" value="PROTEIN_KINASE_ATP"/>
    <property type="match status" value="1"/>
</dbReference>
<feature type="domain" description="Protein kinase" evidence="15">
    <location>
        <begin position="48"/>
        <end position="298"/>
    </location>
</feature>
<dbReference type="Proteomes" id="UP000011087">
    <property type="component" value="Unassembled WGS sequence"/>
</dbReference>
<keyword evidence="5 9" id="KW-0067">ATP-binding</keyword>
<dbReference type="SUPFAM" id="SSF56112">
    <property type="entry name" value="Protein kinase-like (PK-like)"/>
    <property type="match status" value="1"/>
</dbReference>
<dbReference type="EC" id="2.7.11.1" evidence="13"/>
<evidence type="ECO:0000313" key="18">
    <source>
        <dbReference type="Proteomes" id="UP000011087"/>
    </source>
</evidence>
<dbReference type="InterPro" id="IPR030616">
    <property type="entry name" value="Aur-like"/>
</dbReference>
<dbReference type="GO" id="GO:0004674">
    <property type="term" value="F:protein serine/threonine kinase activity"/>
    <property type="evidence" value="ECO:0007669"/>
    <property type="project" value="UniProtKB-KW"/>
</dbReference>
<evidence type="ECO:0000256" key="7">
    <source>
        <dbReference type="ARBA" id="ARBA00048679"/>
    </source>
</evidence>